<feature type="transmembrane region" description="Helical" evidence="6">
    <location>
        <begin position="284"/>
        <end position="305"/>
    </location>
</feature>
<feature type="transmembrane region" description="Helical" evidence="6">
    <location>
        <begin position="341"/>
        <end position="359"/>
    </location>
</feature>
<feature type="transmembrane region" description="Helical" evidence="6">
    <location>
        <begin position="311"/>
        <end position="329"/>
    </location>
</feature>
<evidence type="ECO:0000313" key="8">
    <source>
        <dbReference type="EMBL" id="QBR02742.1"/>
    </source>
</evidence>
<proteinExistence type="predicted"/>
<evidence type="ECO:0000256" key="1">
    <source>
        <dbReference type="ARBA" id="ARBA00004651"/>
    </source>
</evidence>
<dbReference type="PANTHER" id="PTHR23513">
    <property type="entry name" value="INTEGRAL MEMBRANE EFFLUX PROTEIN-RELATED"/>
    <property type="match status" value="1"/>
</dbReference>
<feature type="transmembrane region" description="Helical" evidence="6">
    <location>
        <begin position="22"/>
        <end position="41"/>
    </location>
</feature>
<evidence type="ECO:0000256" key="3">
    <source>
        <dbReference type="ARBA" id="ARBA00022692"/>
    </source>
</evidence>
<evidence type="ECO:0000256" key="6">
    <source>
        <dbReference type="SAM" id="Phobius"/>
    </source>
</evidence>
<keyword evidence="2" id="KW-1003">Cell membrane</keyword>
<feature type="transmembrane region" description="Helical" evidence="6">
    <location>
        <begin position="75"/>
        <end position="96"/>
    </location>
</feature>
<feature type="transmembrane region" description="Helical" evidence="6">
    <location>
        <begin position="254"/>
        <end position="272"/>
    </location>
</feature>
<keyword evidence="5 6" id="KW-0472">Membrane</keyword>
<dbReference type="InterPro" id="IPR036259">
    <property type="entry name" value="MFS_trans_sf"/>
</dbReference>
<evidence type="ECO:0000256" key="4">
    <source>
        <dbReference type="ARBA" id="ARBA00022989"/>
    </source>
</evidence>
<evidence type="ECO:0000256" key="2">
    <source>
        <dbReference type="ARBA" id="ARBA00022475"/>
    </source>
</evidence>
<name>A0A4P7D7V8_9BURK</name>
<dbReference type="GO" id="GO:0022857">
    <property type="term" value="F:transmembrane transporter activity"/>
    <property type="evidence" value="ECO:0007669"/>
    <property type="project" value="InterPro"/>
</dbReference>
<comment type="subcellular location">
    <subcellularLocation>
        <location evidence="1">Cell membrane</location>
        <topology evidence="1">Multi-pass membrane protein</topology>
    </subcellularLocation>
</comment>
<feature type="transmembrane region" description="Helical" evidence="6">
    <location>
        <begin position="220"/>
        <end position="242"/>
    </location>
</feature>
<feature type="transmembrane region" description="Helical" evidence="6">
    <location>
        <begin position="108"/>
        <end position="133"/>
    </location>
</feature>
<feature type="transmembrane region" description="Helical" evidence="6">
    <location>
        <begin position="170"/>
        <end position="189"/>
    </location>
</feature>
<protein>
    <submittedName>
        <fullName evidence="8">MFS transporter</fullName>
    </submittedName>
</protein>
<feature type="domain" description="Major facilitator superfamily (MFS) profile" evidence="7">
    <location>
        <begin position="9"/>
        <end position="398"/>
    </location>
</feature>
<dbReference type="SUPFAM" id="SSF103473">
    <property type="entry name" value="MFS general substrate transporter"/>
    <property type="match status" value="1"/>
</dbReference>
<dbReference type="Pfam" id="PF07690">
    <property type="entry name" value="MFS_1"/>
    <property type="match status" value="1"/>
</dbReference>
<dbReference type="PANTHER" id="PTHR23513:SF6">
    <property type="entry name" value="MAJOR FACILITATOR SUPERFAMILY ASSOCIATED DOMAIN-CONTAINING PROTEIN"/>
    <property type="match status" value="1"/>
</dbReference>
<dbReference type="KEGG" id="ppai:E1956_36635"/>
<dbReference type="Proteomes" id="UP000295727">
    <property type="component" value="Chromosome 4"/>
</dbReference>
<dbReference type="GO" id="GO:0005886">
    <property type="term" value="C:plasma membrane"/>
    <property type="evidence" value="ECO:0007669"/>
    <property type="project" value="UniProtKB-SubCell"/>
</dbReference>
<evidence type="ECO:0000259" key="7">
    <source>
        <dbReference type="PROSITE" id="PS50850"/>
    </source>
</evidence>
<sequence length="414" mass="43288">MDHPHTQTVVSRLSHASLAAQFSEQMTIAVIPIAAVVAFGATAQQTAALQAVNTLPFLLLSLPAGLIADRVRRKNLMIVTELLRAAALFVLFALFWRHALTLVTLGALGFAIATGTVVFSVAAPSLVAALVDAGGLLAANRRLEIARSIAYTAGPSVGGILAGWGSGRIAFLAAFALSLVSAGFMTRLPREARRTPSGRHVAQELADGLRFIGRNPWLRPIVATAFVFNTSWFLLLSVFAWYAIHRLGFGASEVGFALGVYGFGMVAGAFLYKSLAKRLAFGRQILLGPSSAAIAAVLMASSALAHAKAPVFAAFFLFGFGPIVWTISTTSLRQIVTPGDLIARVSSVIMMATFGARPLGAMLGAWLSTRFGIGSCLIGVLIGFGAQLAIISLSPPVRLRSIATLSEAAAAATA</sequence>
<feature type="transmembrane region" description="Helical" evidence="6">
    <location>
        <begin position="371"/>
        <end position="391"/>
    </location>
</feature>
<dbReference type="Gene3D" id="1.20.1250.20">
    <property type="entry name" value="MFS general substrate transporter like domains"/>
    <property type="match status" value="1"/>
</dbReference>
<keyword evidence="4 6" id="KW-1133">Transmembrane helix</keyword>
<evidence type="ECO:0000256" key="5">
    <source>
        <dbReference type="ARBA" id="ARBA00023136"/>
    </source>
</evidence>
<dbReference type="CDD" id="cd06173">
    <property type="entry name" value="MFS_MefA_like"/>
    <property type="match status" value="1"/>
</dbReference>
<feature type="transmembrane region" description="Helical" evidence="6">
    <location>
        <begin position="47"/>
        <end position="68"/>
    </location>
</feature>
<dbReference type="InterPro" id="IPR011701">
    <property type="entry name" value="MFS"/>
</dbReference>
<keyword evidence="9" id="KW-1185">Reference proteome</keyword>
<dbReference type="AlphaFoldDB" id="A0A4P7D7V8"/>
<reference evidence="8 9" key="1">
    <citation type="submission" date="2019-03" db="EMBL/GenBank/DDBJ databases">
        <title>Paraburkholderia sp. 7MH5, isolated from subtropical forest soil.</title>
        <authorList>
            <person name="Gao Z.-H."/>
            <person name="Qiu L.-H."/>
        </authorList>
    </citation>
    <scope>NUCLEOTIDE SEQUENCE [LARGE SCALE GENOMIC DNA]</scope>
    <source>
        <strain evidence="8 9">7MH5</strain>
    </source>
</reference>
<organism evidence="8 9">
    <name type="scientific">Paraburkholderia pallida</name>
    <dbReference type="NCBI Taxonomy" id="2547399"/>
    <lineage>
        <taxon>Bacteria</taxon>
        <taxon>Pseudomonadati</taxon>
        <taxon>Pseudomonadota</taxon>
        <taxon>Betaproteobacteria</taxon>
        <taxon>Burkholderiales</taxon>
        <taxon>Burkholderiaceae</taxon>
        <taxon>Paraburkholderia</taxon>
    </lineage>
</organism>
<dbReference type="PROSITE" id="PS50850">
    <property type="entry name" value="MFS"/>
    <property type="match status" value="1"/>
</dbReference>
<keyword evidence="3 6" id="KW-0812">Transmembrane</keyword>
<accession>A0A4P7D7V8</accession>
<dbReference type="RefSeq" id="WP_134758261.1">
    <property type="nucleotide sequence ID" value="NZ_CP038151.1"/>
</dbReference>
<dbReference type="EMBL" id="CP038151">
    <property type="protein sequence ID" value="QBR02742.1"/>
    <property type="molecule type" value="Genomic_DNA"/>
</dbReference>
<dbReference type="OrthoDB" id="145388at2"/>
<gene>
    <name evidence="8" type="ORF">E1956_36635</name>
</gene>
<evidence type="ECO:0000313" key="9">
    <source>
        <dbReference type="Proteomes" id="UP000295727"/>
    </source>
</evidence>
<dbReference type="InterPro" id="IPR020846">
    <property type="entry name" value="MFS_dom"/>
</dbReference>